<name>A0A0G4LKL1_VERLO</name>
<accession>A0A0G4LKL1</accession>
<evidence type="ECO:0000256" key="1">
    <source>
        <dbReference type="SAM" id="MobiDB-lite"/>
    </source>
</evidence>
<dbReference type="AlphaFoldDB" id="A0A0G4LKL1"/>
<protein>
    <submittedName>
        <fullName evidence="2">Uncharacterized protein</fullName>
    </submittedName>
</protein>
<proteinExistence type="predicted"/>
<feature type="region of interest" description="Disordered" evidence="1">
    <location>
        <begin position="20"/>
        <end position="44"/>
    </location>
</feature>
<dbReference type="Proteomes" id="UP000044602">
    <property type="component" value="Unassembled WGS sequence"/>
</dbReference>
<sequence length="85" mass="9052">MSSNNCQLTARKAEKQALLEEEQLPGYRTSENSPQLSTTSAPELNDSLDLNASSCGASDAGSEMKSKIFTKAVVLNIISYGILAL</sequence>
<dbReference type="EMBL" id="CVQH01014269">
    <property type="protein sequence ID" value="CRK22533.1"/>
    <property type="molecule type" value="Genomic_DNA"/>
</dbReference>
<feature type="compositionally biased region" description="Polar residues" evidence="1">
    <location>
        <begin position="29"/>
        <end position="44"/>
    </location>
</feature>
<feature type="non-terminal residue" evidence="2">
    <location>
        <position position="85"/>
    </location>
</feature>
<gene>
    <name evidence="2" type="ORF">BN1708_017955</name>
</gene>
<organism evidence="2 3">
    <name type="scientific">Verticillium longisporum</name>
    <name type="common">Verticillium dahliae var. longisporum</name>
    <dbReference type="NCBI Taxonomy" id="100787"/>
    <lineage>
        <taxon>Eukaryota</taxon>
        <taxon>Fungi</taxon>
        <taxon>Dikarya</taxon>
        <taxon>Ascomycota</taxon>
        <taxon>Pezizomycotina</taxon>
        <taxon>Sordariomycetes</taxon>
        <taxon>Hypocreomycetidae</taxon>
        <taxon>Glomerellales</taxon>
        <taxon>Plectosphaerellaceae</taxon>
        <taxon>Verticillium</taxon>
    </lineage>
</organism>
<evidence type="ECO:0000313" key="2">
    <source>
        <dbReference type="EMBL" id="CRK22533.1"/>
    </source>
</evidence>
<evidence type="ECO:0000313" key="3">
    <source>
        <dbReference type="Proteomes" id="UP000044602"/>
    </source>
</evidence>
<keyword evidence="3" id="KW-1185">Reference proteome</keyword>
<reference evidence="2 3" key="1">
    <citation type="submission" date="2015-05" db="EMBL/GenBank/DDBJ databases">
        <authorList>
            <person name="Wang D.B."/>
            <person name="Wang M."/>
        </authorList>
    </citation>
    <scope>NUCLEOTIDE SEQUENCE [LARGE SCALE GENOMIC DNA]</scope>
    <source>
        <strain evidence="2">VL1</strain>
    </source>
</reference>